<evidence type="ECO:0000256" key="12">
    <source>
        <dbReference type="ARBA" id="ARBA00023012"/>
    </source>
</evidence>
<organism evidence="16 17">
    <name type="scientific">Fontibacillus panacisegetis</name>
    <dbReference type="NCBI Taxonomy" id="670482"/>
    <lineage>
        <taxon>Bacteria</taxon>
        <taxon>Bacillati</taxon>
        <taxon>Bacillota</taxon>
        <taxon>Bacilli</taxon>
        <taxon>Bacillales</taxon>
        <taxon>Paenibacillaceae</taxon>
        <taxon>Fontibacillus</taxon>
    </lineage>
</organism>
<dbReference type="EMBL" id="FNBG01000013">
    <property type="protein sequence ID" value="SDF59807.1"/>
    <property type="molecule type" value="Genomic_DNA"/>
</dbReference>
<dbReference type="PANTHER" id="PTHR45453">
    <property type="entry name" value="PHOSPHATE REGULON SENSOR PROTEIN PHOR"/>
    <property type="match status" value="1"/>
</dbReference>
<evidence type="ECO:0000313" key="17">
    <source>
        <dbReference type="Proteomes" id="UP000198972"/>
    </source>
</evidence>
<dbReference type="Gene3D" id="3.30.565.10">
    <property type="entry name" value="Histidine kinase-like ATPase, C-terminal domain"/>
    <property type="match status" value="1"/>
</dbReference>
<dbReference type="PRINTS" id="PR00344">
    <property type="entry name" value="BCTRLSENSOR"/>
</dbReference>
<dbReference type="InterPro" id="IPR004358">
    <property type="entry name" value="Sig_transdc_His_kin-like_C"/>
</dbReference>
<dbReference type="RefSeq" id="WP_091230657.1">
    <property type="nucleotide sequence ID" value="NZ_FNBG01000013.1"/>
</dbReference>
<dbReference type="InterPro" id="IPR036097">
    <property type="entry name" value="HisK_dim/P_sf"/>
</dbReference>
<evidence type="ECO:0000256" key="8">
    <source>
        <dbReference type="ARBA" id="ARBA00022741"/>
    </source>
</evidence>
<gene>
    <name evidence="16" type="ORF">SAMN04488542_11375</name>
</gene>
<keyword evidence="9 16" id="KW-0418">Kinase</keyword>
<dbReference type="EC" id="2.7.13.3" evidence="3"/>
<dbReference type="SMART" id="SM00387">
    <property type="entry name" value="HATPase_c"/>
    <property type="match status" value="1"/>
</dbReference>
<accession>A0A1G7MDB9</accession>
<evidence type="ECO:0000256" key="7">
    <source>
        <dbReference type="ARBA" id="ARBA00022692"/>
    </source>
</evidence>
<dbReference type="GO" id="GO:0005524">
    <property type="term" value="F:ATP binding"/>
    <property type="evidence" value="ECO:0007669"/>
    <property type="project" value="UniProtKB-KW"/>
</dbReference>
<dbReference type="Proteomes" id="UP000198972">
    <property type="component" value="Unassembled WGS sequence"/>
</dbReference>
<comment type="subcellular location">
    <subcellularLocation>
        <location evidence="2">Cell membrane</location>
        <topology evidence="2">Multi-pass membrane protein</topology>
    </subcellularLocation>
</comment>
<keyword evidence="13 14" id="KW-0472">Membrane</keyword>
<dbReference type="GO" id="GO:0005886">
    <property type="term" value="C:plasma membrane"/>
    <property type="evidence" value="ECO:0007669"/>
    <property type="project" value="UniProtKB-SubCell"/>
</dbReference>
<name>A0A1G7MDB9_9BACL</name>
<evidence type="ECO:0000256" key="14">
    <source>
        <dbReference type="SAM" id="Phobius"/>
    </source>
</evidence>
<comment type="catalytic activity">
    <reaction evidence="1">
        <text>ATP + protein L-histidine = ADP + protein N-phospho-L-histidine.</text>
        <dbReference type="EC" id="2.7.13.3"/>
    </reaction>
</comment>
<dbReference type="GO" id="GO:0016036">
    <property type="term" value="P:cellular response to phosphate starvation"/>
    <property type="evidence" value="ECO:0007669"/>
    <property type="project" value="TreeGrafter"/>
</dbReference>
<dbReference type="GO" id="GO:0000155">
    <property type="term" value="F:phosphorelay sensor kinase activity"/>
    <property type="evidence" value="ECO:0007669"/>
    <property type="project" value="InterPro"/>
</dbReference>
<dbReference type="PANTHER" id="PTHR45453:SF2">
    <property type="entry name" value="HISTIDINE KINASE"/>
    <property type="match status" value="1"/>
</dbReference>
<dbReference type="InterPro" id="IPR005467">
    <property type="entry name" value="His_kinase_dom"/>
</dbReference>
<sequence length="343" mass="38289">MKKNTELSLKSIYILYAGVFFFVVVGYTGALWYFTAFDSVVIWISLGLAATLLILGGALLWTMRVKMRGMIGKVDDIVERAINKQERITGYEETSISALEDKVHRYVDMSMTHEKNIEAEKSKIKALISDISHQTKTPLSNIILYSQLLGEVAGLDKESSQYVDRIKLQSEKLDWLIESLVKMSRLETGIISIQTASLPVVGAITQAISQIYSAAERKGIEVRISCDANVKARHDAKWTSEALFNMLENAVKYSESGGRINITAHSSEMFTRIDITDTGMGIEEKELNLIFRRFFRSKRVAEYEGVGIGLFLAREIVTAQGGYIKVTSKVGEGSVFSVFLPVL</sequence>
<dbReference type="InterPro" id="IPR003594">
    <property type="entry name" value="HATPase_dom"/>
</dbReference>
<evidence type="ECO:0000256" key="10">
    <source>
        <dbReference type="ARBA" id="ARBA00022840"/>
    </source>
</evidence>
<keyword evidence="12" id="KW-0902">Two-component regulatory system</keyword>
<evidence type="ECO:0000256" key="5">
    <source>
        <dbReference type="ARBA" id="ARBA00022553"/>
    </source>
</evidence>
<evidence type="ECO:0000256" key="4">
    <source>
        <dbReference type="ARBA" id="ARBA00022475"/>
    </source>
</evidence>
<dbReference type="Pfam" id="PF02518">
    <property type="entry name" value="HATPase_c"/>
    <property type="match status" value="1"/>
</dbReference>
<keyword evidence="6" id="KW-0808">Transferase</keyword>
<keyword evidence="11 14" id="KW-1133">Transmembrane helix</keyword>
<reference evidence="16 17" key="1">
    <citation type="submission" date="2016-10" db="EMBL/GenBank/DDBJ databases">
        <authorList>
            <person name="de Groot N.N."/>
        </authorList>
    </citation>
    <scope>NUCLEOTIDE SEQUENCE [LARGE SCALE GENOMIC DNA]</scope>
    <source>
        <strain evidence="16 17">DSM 28129</strain>
    </source>
</reference>
<dbReference type="CDD" id="cd00082">
    <property type="entry name" value="HisKA"/>
    <property type="match status" value="1"/>
</dbReference>
<dbReference type="FunFam" id="3.30.565.10:FF:000006">
    <property type="entry name" value="Sensor histidine kinase WalK"/>
    <property type="match status" value="1"/>
</dbReference>
<evidence type="ECO:0000256" key="3">
    <source>
        <dbReference type="ARBA" id="ARBA00012438"/>
    </source>
</evidence>
<dbReference type="InterPro" id="IPR036890">
    <property type="entry name" value="HATPase_C_sf"/>
</dbReference>
<dbReference type="AlphaFoldDB" id="A0A1G7MDB9"/>
<dbReference type="SMART" id="SM00388">
    <property type="entry name" value="HisKA"/>
    <property type="match status" value="1"/>
</dbReference>
<evidence type="ECO:0000256" key="6">
    <source>
        <dbReference type="ARBA" id="ARBA00022679"/>
    </source>
</evidence>
<dbReference type="GO" id="GO:0004721">
    <property type="term" value="F:phosphoprotein phosphatase activity"/>
    <property type="evidence" value="ECO:0007669"/>
    <property type="project" value="TreeGrafter"/>
</dbReference>
<proteinExistence type="predicted"/>
<dbReference type="SUPFAM" id="SSF55874">
    <property type="entry name" value="ATPase domain of HSP90 chaperone/DNA topoisomerase II/histidine kinase"/>
    <property type="match status" value="1"/>
</dbReference>
<dbReference type="InterPro" id="IPR050351">
    <property type="entry name" value="BphY/WalK/GraS-like"/>
</dbReference>
<feature type="transmembrane region" description="Helical" evidence="14">
    <location>
        <begin position="40"/>
        <end position="61"/>
    </location>
</feature>
<dbReference type="Pfam" id="PF00512">
    <property type="entry name" value="HisKA"/>
    <property type="match status" value="1"/>
</dbReference>
<protein>
    <recommendedName>
        <fullName evidence="3">histidine kinase</fullName>
        <ecNumber evidence="3">2.7.13.3</ecNumber>
    </recommendedName>
</protein>
<evidence type="ECO:0000256" key="9">
    <source>
        <dbReference type="ARBA" id="ARBA00022777"/>
    </source>
</evidence>
<dbReference type="OrthoDB" id="9773956at2"/>
<keyword evidence="4" id="KW-1003">Cell membrane</keyword>
<keyword evidence="17" id="KW-1185">Reference proteome</keyword>
<evidence type="ECO:0000256" key="1">
    <source>
        <dbReference type="ARBA" id="ARBA00000085"/>
    </source>
</evidence>
<evidence type="ECO:0000313" key="16">
    <source>
        <dbReference type="EMBL" id="SDF59807.1"/>
    </source>
</evidence>
<evidence type="ECO:0000259" key="15">
    <source>
        <dbReference type="PROSITE" id="PS50109"/>
    </source>
</evidence>
<dbReference type="Gene3D" id="1.10.287.130">
    <property type="match status" value="1"/>
</dbReference>
<evidence type="ECO:0000256" key="11">
    <source>
        <dbReference type="ARBA" id="ARBA00022989"/>
    </source>
</evidence>
<dbReference type="STRING" id="670482.SAMN04488542_11375"/>
<keyword evidence="8" id="KW-0547">Nucleotide-binding</keyword>
<feature type="domain" description="Histidine kinase" evidence="15">
    <location>
        <begin position="130"/>
        <end position="343"/>
    </location>
</feature>
<evidence type="ECO:0000256" key="13">
    <source>
        <dbReference type="ARBA" id="ARBA00023136"/>
    </source>
</evidence>
<feature type="transmembrane region" description="Helical" evidence="14">
    <location>
        <begin position="12"/>
        <end position="34"/>
    </location>
</feature>
<keyword evidence="5" id="KW-0597">Phosphoprotein</keyword>
<dbReference type="PROSITE" id="PS50109">
    <property type="entry name" value="HIS_KIN"/>
    <property type="match status" value="1"/>
</dbReference>
<keyword evidence="7 14" id="KW-0812">Transmembrane</keyword>
<keyword evidence="10" id="KW-0067">ATP-binding</keyword>
<evidence type="ECO:0000256" key="2">
    <source>
        <dbReference type="ARBA" id="ARBA00004651"/>
    </source>
</evidence>
<dbReference type="SUPFAM" id="SSF47384">
    <property type="entry name" value="Homodimeric domain of signal transducing histidine kinase"/>
    <property type="match status" value="1"/>
</dbReference>
<dbReference type="InterPro" id="IPR003661">
    <property type="entry name" value="HisK_dim/P_dom"/>
</dbReference>